<dbReference type="Gene3D" id="3.90.1150.10">
    <property type="entry name" value="Aspartate Aminotransferase, domain 1"/>
    <property type="match status" value="1"/>
</dbReference>
<evidence type="ECO:0000313" key="9">
    <source>
        <dbReference type="Proteomes" id="UP000526184"/>
    </source>
</evidence>
<gene>
    <name evidence="8" type="ORF">HP397_01140</name>
</gene>
<evidence type="ECO:0000256" key="4">
    <source>
        <dbReference type="ARBA" id="ARBA00022679"/>
    </source>
</evidence>
<evidence type="ECO:0000256" key="1">
    <source>
        <dbReference type="ARBA" id="ARBA00001933"/>
    </source>
</evidence>
<dbReference type="InterPro" id="IPR004838">
    <property type="entry name" value="NHTrfase_class1_PyrdxlP-BS"/>
</dbReference>
<evidence type="ECO:0000313" key="8">
    <source>
        <dbReference type="EMBL" id="NYV27432.1"/>
    </source>
</evidence>
<dbReference type="Pfam" id="PF00155">
    <property type="entry name" value="Aminotran_1_2"/>
    <property type="match status" value="1"/>
</dbReference>
<name>A0A7Z0PE04_9FUSO</name>
<dbReference type="RefSeq" id="WP_180135353.1">
    <property type="nucleotide sequence ID" value="NZ_JABMKT010000003.1"/>
</dbReference>
<comment type="caution">
    <text evidence="8">The sequence shown here is derived from an EMBL/GenBank/DDBJ whole genome shotgun (WGS) entry which is preliminary data.</text>
</comment>
<dbReference type="GO" id="GO:0006520">
    <property type="term" value="P:amino acid metabolic process"/>
    <property type="evidence" value="ECO:0007669"/>
    <property type="project" value="InterPro"/>
</dbReference>
<dbReference type="InterPro" id="IPR015422">
    <property type="entry name" value="PyrdxlP-dep_Trfase_small"/>
</dbReference>
<dbReference type="GO" id="GO:0008483">
    <property type="term" value="F:transaminase activity"/>
    <property type="evidence" value="ECO:0007669"/>
    <property type="project" value="UniProtKB-KW"/>
</dbReference>
<dbReference type="InterPro" id="IPR050596">
    <property type="entry name" value="AspAT/PAT-like"/>
</dbReference>
<dbReference type="EMBL" id="JABMKT010000003">
    <property type="protein sequence ID" value="NYV27432.1"/>
    <property type="molecule type" value="Genomic_DNA"/>
</dbReference>
<evidence type="ECO:0000256" key="6">
    <source>
        <dbReference type="RuleBase" id="RU000481"/>
    </source>
</evidence>
<evidence type="ECO:0000259" key="7">
    <source>
        <dbReference type="Pfam" id="PF00155"/>
    </source>
</evidence>
<organism evidence="8 9">
    <name type="scientific">Streptobacillus felis</name>
    <dbReference type="NCBI Taxonomy" id="1384509"/>
    <lineage>
        <taxon>Bacteria</taxon>
        <taxon>Fusobacteriati</taxon>
        <taxon>Fusobacteriota</taxon>
        <taxon>Fusobacteriia</taxon>
        <taxon>Fusobacteriales</taxon>
        <taxon>Leptotrichiaceae</taxon>
        <taxon>Streptobacillus</taxon>
    </lineage>
</organism>
<sequence length="380" mass="43069">MHINEVVKNLQISIIRQISARMPDFKNGINMTIGEPGNDIPYELKKYMSDITLNQKIGYTNTGGAIEYREAVAKYYNKLYGSNYTWKNALANAGSTEGISSFLRTVLQPGDEVIMPTPTYPGYEPNILLMDAKPVFIDLKHVDFELTAEILEQYITPKTKVIILTYPNNPTGTVMPLEEMDKVAELLRKHEIYLLSDEIYSVLAFDEYHSFARYTDLIDKIVVINGFSKSHSMTGYRVAYTLASEEIVDNMNKVGQYTMTGVNTVGQLGAIYACEHISTREDVVEVNKAKLTRMTKGLREIGFKVIEPKGAFYLFVDYTMFSDKNSLDFALDVLEKTELGIVPGICFNVEGFFRLSVTQSDDVIDEAIERLRKYVENECK</sequence>
<dbReference type="PANTHER" id="PTHR46383">
    <property type="entry name" value="ASPARTATE AMINOTRANSFERASE"/>
    <property type="match status" value="1"/>
</dbReference>
<reference evidence="8 9" key="1">
    <citation type="submission" date="2020-05" db="EMBL/GenBank/DDBJ databases">
        <title>Streptobacillus felis strain LHL191014123.</title>
        <authorList>
            <person name="Fawzy A."/>
            <person name="Rau J."/>
            <person name="Risse K."/>
            <person name="Schauerte N."/>
            <person name="Geiger C."/>
            <person name="Blom J."/>
            <person name="Imirzalioglu C."/>
            <person name="Falgenhauer J."/>
            <person name="Bach A."/>
            <person name="Herden C."/>
            <person name="Eisenberg T."/>
        </authorList>
    </citation>
    <scope>NUCLEOTIDE SEQUENCE [LARGE SCALE GENOMIC DNA]</scope>
    <source>
        <strain evidence="8 9">LHL191014123</strain>
    </source>
</reference>
<keyword evidence="9" id="KW-1185">Reference proteome</keyword>
<dbReference type="AlphaFoldDB" id="A0A7Z0PE04"/>
<evidence type="ECO:0000256" key="5">
    <source>
        <dbReference type="ARBA" id="ARBA00022898"/>
    </source>
</evidence>
<dbReference type="InterPro" id="IPR015424">
    <property type="entry name" value="PyrdxlP-dep_Trfase"/>
</dbReference>
<evidence type="ECO:0000256" key="2">
    <source>
        <dbReference type="ARBA" id="ARBA00007441"/>
    </source>
</evidence>
<dbReference type="EC" id="2.6.1.-" evidence="6"/>
<dbReference type="InterPro" id="IPR004839">
    <property type="entry name" value="Aminotransferase_I/II_large"/>
</dbReference>
<comment type="similarity">
    <text evidence="2 6">Belongs to the class-I pyridoxal-phosphate-dependent aminotransferase family.</text>
</comment>
<keyword evidence="3 6" id="KW-0032">Aminotransferase</keyword>
<dbReference type="InterPro" id="IPR015421">
    <property type="entry name" value="PyrdxlP-dep_Trfase_major"/>
</dbReference>
<feature type="domain" description="Aminotransferase class I/classII large" evidence="7">
    <location>
        <begin position="27"/>
        <end position="371"/>
    </location>
</feature>
<comment type="cofactor">
    <cofactor evidence="1 6">
        <name>pyridoxal 5'-phosphate</name>
        <dbReference type="ChEBI" id="CHEBI:597326"/>
    </cofactor>
</comment>
<keyword evidence="4 6" id="KW-0808">Transferase</keyword>
<dbReference type="SUPFAM" id="SSF53383">
    <property type="entry name" value="PLP-dependent transferases"/>
    <property type="match status" value="1"/>
</dbReference>
<proteinExistence type="inferred from homology"/>
<dbReference type="Gene3D" id="3.40.640.10">
    <property type="entry name" value="Type I PLP-dependent aspartate aminotransferase-like (Major domain)"/>
    <property type="match status" value="1"/>
</dbReference>
<dbReference type="PANTHER" id="PTHR46383:SF4">
    <property type="entry name" value="AMINOTRANSFERASE"/>
    <property type="match status" value="1"/>
</dbReference>
<keyword evidence="5" id="KW-0663">Pyridoxal phosphate</keyword>
<dbReference type="Proteomes" id="UP000526184">
    <property type="component" value="Unassembled WGS sequence"/>
</dbReference>
<dbReference type="CDD" id="cd00609">
    <property type="entry name" value="AAT_like"/>
    <property type="match status" value="1"/>
</dbReference>
<accession>A0A7Z0PE04</accession>
<evidence type="ECO:0000256" key="3">
    <source>
        <dbReference type="ARBA" id="ARBA00022576"/>
    </source>
</evidence>
<dbReference type="GO" id="GO:0030170">
    <property type="term" value="F:pyridoxal phosphate binding"/>
    <property type="evidence" value="ECO:0007669"/>
    <property type="project" value="InterPro"/>
</dbReference>
<protein>
    <recommendedName>
        <fullName evidence="6">Aminotransferase</fullName>
        <ecNumber evidence="6">2.6.1.-</ecNumber>
    </recommendedName>
</protein>
<dbReference type="PROSITE" id="PS00105">
    <property type="entry name" value="AA_TRANSFER_CLASS_1"/>
    <property type="match status" value="1"/>
</dbReference>